<evidence type="ECO:0000259" key="8">
    <source>
        <dbReference type="Pfam" id="PF18158"/>
    </source>
</evidence>
<evidence type="ECO:0000256" key="1">
    <source>
        <dbReference type="ARBA" id="ARBA00001974"/>
    </source>
</evidence>
<dbReference type="PROSITE" id="PS00073">
    <property type="entry name" value="ACYL_COA_DH_2"/>
    <property type="match status" value="1"/>
</dbReference>
<name>E2PVY6_STRCL</name>
<dbReference type="AlphaFoldDB" id="E2PVY6"/>
<evidence type="ECO:0000256" key="4">
    <source>
        <dbReference type="ARBA" id="ARBA00022827"/>
    </source>
</evidence>
<evidence type="ECO:0000259" key="6">
    <source>
        <dbReference type="Pfam" id="PF00441"/>
    </source>
</evidence>
<evidence type="ECO:0000256" key="2">
    <source>
        <dbReference type="ARBA" id="ARBA00009347"/>
    </source>
</evidence>
<sequence>MAASTHTVTNQAPPLVGYDVFTADRALAEAVERHVPAESAAVAAAELSALGRTAGSAEAQEWGALANEYPPRLRTHDRYGNRIDEVEFHPAWHRLLGHAVRAGLTDAWGRPSGHVRRAAGFLVWTQAEAGHGCPLSMTHAAVPALRTDPELAAEWEPRLTAHTYDGTLAVPASKPGNLFGMGMTEKQGGSDVRANTTAATPLAAAGEYVLTGHKWFCSAPMSDGFLVLAQAPGGLTCFLVPRVLPDGGRNVFRLQRLKDKLGNRSNASAEVEFEGTWARRVGEEGRGVRTIIEMVAATRLDCVIGSAALMRQAVARAIHHTAHRGAFGGLLIDKPLMRNVLADLALESEAATALGIRLAAAYDAGTEAERAFARIAVPAAKYWVTKRCAPTAAEALECLGGNGYVEESGMPRLLREAPLNSIWEGSGNVQALDVLRALQREPAALNAFLQEVGLARGADHRLDGAIKGLLTELADLDGIEARARRLVERMALVLQGSLLVRYAPPEVADAFCASRLGGDRGAAFGTLPHTLALRAVVERARPVH</sequence>
<reference evidence="9 10" key="1">
    <citation type="journal article" date="2010" name="Genome Biol. Evol.">
        <title>The sequence of a 1.8-mb bacterial linear plasmid reveals a rich evolutionary reservoir of secondary metabolic pathways.</title>
        <authorList>
            <person name="Medema M.H."/>
            <person name="Trefzer A."/>
            <person name="Kovalchuk A."/>
            <person name="van den Berg M."/>
            <person name="Mueller U."/>
            <person name="Heijne W."/>
            <person name="Wu L."/>
            <person name="Alam M.T."/>
            <person name="Ronning C.M."/>
            <person name="Nierman W.C."/>
            <person name="Bovenberg R.A.L."/>
            <person name="Breitling R."/>
            <person name="Takano E."/>
        </authorList>
    </citation>
    <scope>NUCLEOTIDE SEQUENCE [LARGE SCALE GENOMIC DNA]</scope>
    <source>
        <strain evidence="10">ATCC 27064 / DSM 738 / JCM 4710 / NBRC 13307 / NCIMB 12785 / NRRL 3585 / VKM Ac-602</strain>
    </source>
</reference>
<dbReference type="Gene3D" id="6.10.250.600">
    <property type="match status" value="1"/>
</dbReference>
<protein>
    <submittedName>
        <fullName evidence="9">Putative acyl-CoA dehydrogenase</fullName>
    </submittedName>
</protein>
<dbReference type="InterPro" id="IPR052904">
    <property type="entry name" value="Acyl-CoA_dehydrogenase-like"/>
</dbReference>
<dbReference type="Pfam" id="PF18158">
    <property type="entry name" value="AidB_N"/>
    <property type="match status" value="1"/>
</dbReference>
<accession>E2PVY6</accession>
<dbReference type="PANTHER" id="PTHR42707">
    <property type="entry name" value="ACYL-COA DEHYDROGENASE"/>
    <property type="match status" value="1"/>
</dbReference>
<dbReference type="InterPro" id="IPR009075">
    <property type="entry name" value="AcylCo_DH/oxidase_C"/>
</dbReference>
<keyword evidence="3 5" id="KW-0285">Flavoprotein</keyword>
<feature type="domain" description="Adaptive response protein AidB N-terminal" evidence="8">
    <location>
        <begin position="10"/>
        <end position="165"/>
    </location>
</feature>
<keyword evidence="5" id="KW-0560">Oxidoreductase</keyword>
<dbReference type="PANTHER" id="PTHR42707:SF3">
    <property type="entry name" value="ACYL-COA DEHYDROGENASE AIDB-RELATED"/>
    <property type="match status" value="1"/>
</dbReference>
<comment type="cofactor">
    <cofactor evidence="1 5">
        <name>FAD</name>
        <dbReference type="ChEBI" id="CHEBI:57692"/>
    </cofactor>
</comment>
<dbReference type="Proteomes" id="UP000002357">
    <property type="component" value="Chromosome"/>
</dbReference>
<dbReference type="GO" id="GO:0003995">
    <property type="term" value="F:acyl-CoA dehydrogenase activity"/>
    <property type="evidence" value="ECO:0007669"/>
    <property type="project" value="InterPro"/>
</dbReference>
<dbReference type="InterPro" id="IPR006089">
    <property type="entry name" value="Acyl-CoA_DH_CS"/>
</dbReference>
<gene>
    <name evidence="9" type="ORF">SCLAV_4903</name>
</gene>
<evidence type="ECO:0000259" key="7">
    <source>
        <dbReference type="Pfam" id="PF02770"/>
    </source>
</evidence>
<proteinExistence type="inferred from homology"/>
<dbReference type="InterPro" id="IPR009100">
    <property type="entry name" value="AcylCoA_DH/oxidase_NM_dom_sf"/>
</dbReference>
<dbReference type="KEGG" id="sclf:BB341_04420"/>
<dbReference type="Pfam" id="PF02770">
    <property type="entry name" value="Acyl-CoA_dh_M"/>
    <property type="match status" value="1"/>
</dbReference>
<dbReference type="InterPro" id="IPR036250">
    <property type="entry name" value="AcylCo_DH-like_C"/>
</dbReference>
<dbReference type="Gene3D" id="2.40.110.20">
    <property type="match status" value="1"/>
</dbReference>
<dbReference type="SUPFAM" id="SSF47203">
    <property type="entry name" value="Acyl-CoA dehydrogenase C-terminal domain-like"/>
    <property type="match status" value="1"/>
</dbReference>
<dbReference type="Gene3D" id="1.20.140.10">
    <property type="entry name" value="Butyryl-CoA Dehydrogenase, subunit A, domain 3"/>
    <property type="match status" value="1"/>
</dbReference>
<feature type="domain" description="Acyl-CoA dehydrogenase/oxidase C-terminal" evidence="6">
    <location>
        <begin position="285"/>
        <end position="438"/>
    </location>
</feature>
<keyword evidence="4 5" id="KW-0274">FAD</keyword>
<dbReference type="SUPFAM" id="SSF56645">
    <property type="entry name" value="Acyl-CoA dehydrogenase NM domain-like"/>
    <property type="match status" value="1"/>
</dbReference>
<dbReference type="EMBL" id="CM000913">
    <property type="protein sequence ID" value="EFG09976.1"/>
    <property type="molecule type" value="Genomic_DNA"/>
</dbReference>
<dbReference type="GeneID" id="93728654"/>
<evidence type="ECO:0000313" key="9">
    <source>
        <dbReference type="EMBL" id="EFG09976.1"/>
    </source>
</evidence>
<dbReference type="STRING" id="1901.BB341_04420"/>
<dbReference type="eggNOG" id="COG1960">
    <property type="taxonomic scope" value="Bacteria"/>
</dbReference>
<evidence type="ECO:0000256" key="5">
    <source>
        <dbReference type="RuleBase" id="RU362125"/>
    </source>
</evidence>
<organism evidence="9 10">
    <name type="scientific">Streptomyces clavuligerus</name>
    <dbReference type="NCBI Taxonomy" id="1901"/>
    <lineage>
        <taxon>Bacteria</taxon>
        <taxon>Bacillati</taxon>
        <taxon>Actinomycetota</taxon>
        <taxon>Actinomycetes</taxon>
        <taxon>Kitasatosporales</taxon>
        <taxon>Streptomycetaceae</taxon>
        <taxon>Streptomyces</taxon>
    </lineage>
</organism>
<dbReference type="Pfam" id="PF00441">
    <property type="entry name" value="Acyl-CoA_dh_1"/>
    <property type="match status" value="1"/>
</dbReference>
<evidence type="ECO:0000313" key="10">
    <source>
        <dbReference type="Proteomes" id="UP000002357"/>
    </source>
</evidence>
<dbReference type="InterPro" id="IPR041504">
    <property type="entry name" value="AidB_N"/>
</dbReference>
<evidence type="ECO:0000256" key="3">
    <source>
        <dbReference type="ARBA" id="ARBA00022630"/>
    </source>
</evidence>
<dbReference type="RefSeq" id="WP_003962237.1">
    <property type="nucleotide sequence ID" value="NZ_CM000913.1"/>
</dbReference>
<comment type="similarity">
    <text evidence="2 5">Belongs to the acyl-CoA dehydrogenase family.</text>
</comment>
<dbReference type="InterPro" id="IPR006091">
    <property type="entry name" value="Acyl-CoA_Oxase/DH_mid-dom"/>
</dbReference>
<feature type="domain" description="Acyl-CoA oxidase/dehydrogenase middle" evidence="7">
    <location>
        <begin position="181"/>
        <end position="274"/>
    </location>
</feature>
<keyword evidence="10" id="KW-1185">Reference proteome</keyword>
<dbReference type="OrthoDB" id="9771038at2"/>